<organism evidence="1 2">
    <name type="scientific">Actinomadura violacea</name>
    <dbReference type="NCBI Taxonomy" id="2819934"/>
    <lineage>
        <taxon>Bacteria</taxon>
        <taxon>Bacillati</taxon>
        <taxon>Actinomycetota</taxon>
        <taxon>Actinomycetes</taxon>
        <taxon>Streptosporangiales</taxon>
        <taxon>Thermomonosporaceae</taxon>
        <taxon>Actinomadura</taxon>
    </lineage>
</organism>
<sequence>MTTQLANPITIAQLALAGDDGIDVPMLVGGLHWRGNTVHVPARHALLLHGWAAERGISRHADVAVNSVQSNPRRLGAQDTGPTAPLTAEEAARISTEFHASGWGFRIVTAQEVWSVAITQYGDVQTNDLTAVPALTPDDIPSRDDAQVPADMLRTVTHRASALSRAAWDATVARDVAIRDLFAAHPNLSVKLTAEITGLGEDHIEDIKAGRWSR</sequence>
<gene>
    <name evidence="1" type="ORF">J4709_29655</name>
</gene>
<evidence type="ECO:0000313" key="2">
    <source>
        <dbReference type="Proteomes" id="UP000680206"/>
    </source>
</evidence>
<dbReference type="Proteomes" id="UP000680206">
    <property type="component" value="Unassembled WGS sequence"/>
</dbReference>
<accession>A0ABS3RYA6</accession>
<proteinExistence type="predicted"/>
<comment type="caution">
    <text evidence="1">The sequence shown here is derived from an EMBL/GenBank/DDBJ whole genome shotgun (WGS) entry which is preliminary data.</text>
</comment>
<dbReference type="EMBL" id="JAGEPF010000018">
    <property type="protein sequence ID" value="MBO2461744.1"/>
    <property type="molecule type" value="Genomic_DNA"/>
</dbReference>
<keyword evidence="2" id="KW-1185">Reference proteome</keyword>
<protein>
    <submittedName>
        <fullName evidence="1">Uncharacterized protein</fullName>
    </submittedName>
</protein>
<evidence type="ECO:0000313" key="1">
    <source>
        <dbReference type="EMBL" id="MBO2461744.1"/>
    </source>
</evidence>
<reference evidence="1 2" key="1">
    <citation type="submission" date="2021-03" db="EMBL/GenBank/DDBJ databases">
        <title>Actinomadura violae sp. nov., isolated from lichen in Thailand.</title>
        <authorList>
            <person name="Kanchanasin P."/>
            <person name="Saeng-In P."/>
            <person name="Phongsopitanun W."/>
            <person name="Yuki M."/>
            <person name="Kudo T."/>
            <person name="Ohkuma M."/>
            <person name="Tanasupawat S."/>
        </authorList>
    </citation>
    <scope>NUCLEOTIDE SEQUENCE [LARGE SCALE GENOMIC DNA]</scope>
    <source>
        <strain evidence="1 2">LCR2-06</strain>
    </source>
</reference>
<dbReference type="RefSeq" id="WP_208245261.1">
    <property type="nucleotide sequence ID" value="NZ_JAGEPF010000018.1"/>
</dbReference>
<name>A0ABS3RYA6_9ACTN</name>